<evidence type="ECO:0000313" key="19">
    <source>
        <dbReference type="Proteomes" id="UP000265541"/>
    </source>
</evidence>
<dbReference type="InterPro" id="IPR042173">
    <property type="entry name" value="RNase_J_2"/>
</dbReference>
<feature type="binding site" evidence="15">
    <location>
        <position position="79"/>
    </location>
    <ligand>
        <name>Zn(2+)</name>
        <dbReference type="ChEBI" id="CHEBI:29105"/>
        <label>2</label>
        <note>catalytic</note>
    </ligand>
</feature>
<dbReference type="EMBL" id="QYJN01000002">
    <property type="protein sequence ID" value="RIP35672.1"/>
    <property type="molecule type" value="Genomic_DNA"/>
</dbReference>
<dbReference type="PIRSF" id="PIRSF004803">
    <property type="entry name" value="RnjA"/>
    <property type="match status" value="1"/>
</dbReference>
<evidence type="ECO:0000256" key="4">
    <source>
        <dbReference type="ARBA" id="ARBA00022722"/>
    </source>
</evidence>
<feature type="binding site" evidence="15">
    <location>
        <position position="390"/>
    </location>
    <ligand>
        <name>Zn(2+)</name>
        <dbReference type="ChEBI" id="CHEBI:29105"/>
        <label>2</label>
        <note>catalytic</note>
    </ligand>
</feature>
<keyword evidence="3 11" id="KW-0698">rRNA processing</keyword>
<evidence type="ECO:0000256" key="6">
    <source>
        <dbReference type="ARBA" id="ARBA00022759"/>
    </source>
</evidence>
<dbReference type="FunFam" id="3.10.20.580:FF:000001">
    <property type="entry name" value="Ribonuclease J"/>
    <property type="match status" value="1"/>
</dbReference>
<dbReference type="GO" id="GO:0005737">
    <property type="term" value="C:cytoplasm"/>
    <property type="evidence" value="ECO:0007669"/>
    <property type="project" value="UniProtKB-SubCell"/>
</dbReference>
<dbReference type="InterPro" id="IPR004613">
    <property type="entry name" value="RNase_J"/>
</dbReference>
<dbReference type="SUPFAM" id="SSF56281">
    <property type="entry name" value="Metallo-hydrolase/oxidoreductase"/>
    <property type="match status" value="1"/>
</dbReference>
<feature type="binding site" evidence="15">
    <location>
        <position position="51"/>
    </location>
    <ligand>
        <name>Ca(2+)</name>
        <dbReference type="ChEBI" id="CHEBI:29108"/>
    </ligand>
</feature>
<feature type="compositionally biased region" description="Low complexity" evidence="16">
    <location>
        <begin position="575"/>
        <end position="600"/>
    </location>
</feature>
<dbReference type="RefSeq" id="WP_119484460.1">
    <property type="nucleotide sequence ID" value="NZ_QYJN01000002.1"/>
</dbReference>
<feature type="binding site" evidence="15">
    <location>
        <position position="443"/>
    </location>
    <ligand>
        <name>Ca(2+)</name>
        <dbReference type="ChEBI" id="CHEBI:29108"/>
    </ligand>
</feature>
<feature type="binding site" evidence="15">
    <location>
        <position position="76"/>
    </location>
    <ligand>
        <name>Zn(2+)</name>
        <dbReference type="ChEBI" id="CHEBI:29105"/>
        <label>1</label>
        <note>catalytic</note>
    </ligand>
</feature>
<evidence type="ECO:0000256" key="14">
    <source>
        <dbReference type="PIRSR" id="PIRSR004803-2"/>
    </source>
</evidence>
<keyword evidence="4 11" id="KW-0540">Nuclease</keyword>
<comment type="cofactor">
    <cofactor evidence="15">
        <name>Ca(2+)</name>
        <dbReference type="ChEBI" id="CHEBI:29108"/>
    </cofactor>
    <text evidence="15">Binds 1 Ca(2+) cation per subunit. Seen in 1 crystal structure, it is not clear if it is physiologically important.</text>
</comment>
<name>A0A3A0W4Q1_STAGA</name>
<dbReference type="Pfam" id="PF22505">
    <property type="entry name" value="RNase_J_b_CASP"/>
    <property type="match status" value="1"/>
</dbReference>
<dbReference type="GO" id="GO:0004534">
    <property type="term" value="F:5'-3' RNA exonuclease activity"/>
    <property type="evidence" value="ECO:0007669"/>
    <property type="project" value="UniProtKB-UniRule"/>
</dbReference>
<evidence type="ECO:0000256" key="1">
    <source>
        <dbReference type="ARBA" id="ARBA00004496"/>
    </source>
</evidence>
<dbReference type="InterPro" id="IPR055132">
    <property type="entry name" value="RNase_J_b_CASP"/>
</dbReference>
<feature type="compositionally biased region" description="Basic residues" evidence="16">
    <location>
        <begin position="601"/>
        <end position="614"/>
    </location>
</feature>
<dbReference type="SMART" id="SM00849">
    <property type="entry name" value="Lactamase_B"/>
    <property type="match status" value="1"/>
</dbReference>
<feature type="binding site" evidence="14">
    <location>
        <begin position="232"/>
        <end position="234"/>
    </location>
    <ligand>
        <name>substrate</name>
    </ligand>
</feature>
<dbReference type="CDD" id="cd07714">
    <property type="entry name" value="RNaseJ_MBL-fold"/>
    <property type="match status" value="1"/>
</dbReference>
<evidence type="ECO:0000256" key="9">
    <source>
        <dbReference type="ARBA" id="ARBA00022839"/>
    </source>
</evidence>
<evidence type="ECO:0000256" key="2">
    <source>
        <dbReference type="ARBA" id="ARBA00022490"/>
    </source>
</evidence>
<evidence type="ECO:0000256" key="8">
    <source>
        <dbReference type="ARBA" id="ARBA00022833"/>
    </source>
</evidence>
<dbReference type="Gene3D" id="3.60.15.10">
    <property type="entry name" value="Ribonuclease Z/Hydroxyacylglutathione hydrolase-like"/>
    <property type="match status" value="1"/>
</dbReference>
<dbReference type="HAMAP" id="MF_01491">
    <property type="entry name" value="RNase_J_bact"/>
    <property type="match status" value="1"/>
</dbReference>
<feature type="region of interest" description="Disordered" evidence="16">
    <location>
        <begin position="557"/>
        <end position="625"/>
    </location>
</feature>
<feature type="binding site" evidence="15">
    <location>
        <position position="78"/>
    </location>
    <ligand>
        <name>Zn(2+)</name>
        <dbReference type="ChEBI" id="CHEBI:29105"/>
        <label>2</label>
        <note>catalytic</note>
    </ligand>
</feature>
<dbReference type="GO" id="GO:0008270">
    <property type="term" value="F:zinc ion binding"/>
    <property type="evidence" value="ECO:0007669"/>
    <property type="project" value="InterPro"/>
</dbReference>
<keyword evidence="2 11" id="KW-0963">Cytoplasm</keyword>
<feature type="binding site" evidence="15">
    <location>
        <position position="142"/>
    </location>
    <ligand>
        <name>Zn(2+)</name>
        <dbReference type="ChEBI" id="CHEBI:29105"/>
        <label>1</label>
        <note>catalytic</note>
    </ligand>
</feature>
<evidence type="ECO:0000256" key="16">
    <source>
        <dbReference type="SAM" id="MobiDB-lite"/>
    </source>
</evidence>
<dbReference type="OrthoDB" id="9758375at2"/>
<dbReference type="NCBIfam" id="NF047419">
    <property type="entry name" value="RNase_J1_RnjA"/>
    <property type="match status" value="1"/>
</dbReference>
<sequence>MKQIHKNEVAVYALGGLGEIGKNTYAVEYQDEIVIIDAGIKFPDDNLLGIDYVIPDITYLEQNQDKIVGLFITHGHEDHIGGVPYLLKQINVPIYGGPLALGLIRNKLEEHHLLRTTELIEIDEQSVIKSKHFEISFYLTTHSIPEAYGVIVNTPEGNIVHTGDFKFDFTPVGEPANIAKMAKLGDEGVLCLLSDSTNSLVPDFTLSEREVGQNVEKIFRNCTGRIIFATFASNIYRVQQAVEAAIKYNRKIVTFGRSMENNIKIGMELGYIKAPPETFVEPNKINSIPKHELLILCTGSQGEPMAALSRIANGTHKQIKIIPDDTVVFSSSPIPGNTKSINRTINALYRAGAEVIHHKVSNIHTSGHGSQGDQQLMLRLIRPKFFLPIHGEYRMLKAHGQTGIDCGVDPDNVFIFEIGDVLALTKDSARKAGRIPSGNVLVDGSGIGDIGNVVIRDRKLLSEEGLVIVVVSIDFNTNTLHSGPDIISRGFVYMRESGQLIYDAQRRIKTDVISKLNQNPEIQWHQIKSSIIETLQPYLYEKTARKPMILPVIMKVNEDGQTPPPSKPKAKANKSNKSNTTKKSSNQTDKQQQSKAVKAAKATKKPKASRKPKKQTQESTTTDEK</sequence>
<keyword evidence="7 11" id="KW-0378">Hydrolase</keyword>
<feature type="binding site" evidence="15">
    <location>
        <position position="74"/>
    </location>
    <ligand>
        <name>Zn(2+)</name>
        <dbReference type="ChEBI" id="CHEBI:29105"/>
        <label>1</label>
        <note>catalytic</note>
    </ligand>
</feature>
<evidence type="ECO:0000256" key="10">
    <source>
        <dbReference type="ARBA" id="ARBA00022884"/>
    </source>
</evidence>
<dbReference type="Gene3D" id="3.40.50.10710">
    <property type="entry name" value="Metallo-hydrolase/oxidoreductase"/>
    <property type="match status" value="1"/>
</dbReference>
<feature type="binding site" evidence="11 14">
    <location>
        <begin position="364"/>
        <end position="368"/>
    </location>
    <ligand>
        <name>substrate</name>
    </ligand>
</feature>
<keyword evidence="9 11" id="KW-0269">Exonuclease</keyword>
<evidence type="ECO:0000256" key="7">
    <source>
        <dbReference type="ARBA" id="ARBA00022801"/>
    </source>
</evidence>
<organism evidence="18 19">
    <name type="scientific">Staphylococcus gallinarum</name>
    <dbReference type="NCBI Taxonomy" id="1293"/>
    <lineage>
        <taxon>Bacteria</taxon>
        <taxon>Bacillati</taxon>
        <taxon>Bacillota</taxon>
        <taxon>Bacilli</taxon>
        <taxon>Bacillales</taxon>
        <taxon>Staphylococcaceae</taxon>
        <taxon>Staphylococcus</taxon>
    </lineage>
</organism>
<gene>
    <name evidence="11" type="primary">rnj</name>
    <name evidence="18" type="ORF">BUZ14_03215</name>
</gene>
<dbReference type="GO" id="GO:0003723">
    <property type="term" value="F:RNA binding"/>
    <property type="evidence" value="ECO:0007669"/>
    <property type="project" value="UniProtKB-UniRule"/>
</dbReference>
<evidence type="ECO:0000256" key="3">
    <source>
        <dbReference type="ARBA" id="ARBA00022552"/>
    </source>
</evidence>
<dbReference type="PROSITE" id="PS01292">
    <property type="entry name" value="UPF0036"/>
    <property type="match status" value="1"/>
</dbReference>
<accession>A0A3A0W4Q1</accession>
<dbReference type="Pfam" id="PF00753">
    <property type="entry name" value="Lactamase_B"/>
    <property type="match status" value="1"/>
</dbReference>
<evidence type="ECO:0000313" key="18">
    <source>
        <dbReference type="EMBL" id="RIP35672.1"/>
    </source>
</evidence>
<keyword evidence="6 11" id="KW-0255">Endonuclease</keyword>
<dbReference type="InterPro" id="IPR030854">
    <property type="entry name" value="RNase_J_bac"/>
</dbReference>
<keyword evidence="8 15" id="KW-0862">Zinc</keyword>
<evidence type="ECO:0000256" key="15">
    <source>
        <dbReference type="PIRSR" id="PIRSR004803-3"/>
    </source>
</evidence>
<comment type="caution">
    <text evidence="18">The sequence shown here is derived from an EMBL/GenBank/DDBJ whole genome shotgun (WGS) entry which is preliminary data.</text>
</comment>
<feature type="binding site" evidence="15">
    <location>
        <position position="164"/>
    </location>
    <ligand>
        <name>Zn(2+)</name>
        <dbReference type="ChEBI" id="CHEBI:29105"/>
        <label>2</label>
        <note>catalytic</note>
    </ligand>
</feature>
<dbReference type="InterPro" id="IPR036866">
    <property type="entry name" value="RibonucZ/Hydroxyglut_hydro"/>
</dbReference>
<comment type="cofactor">
    <cofactor evidence="12 15">
        <name>Zn(2+)</name>
        <dbReference type="ChEBI" id="CHEBI:29105"/>
    </cofactor>
    <text evidence="12 15">Binds 2 Zn(2+) ions per subunit. It is not clear if Zn(2+) or Mg(2+) is physiologically important.</text>
</comment>
<keyword evidence="5 12" id="KW-0479">Metal-binding</keyword>
<evidence type="ECO:0000256" key="12">
    <source>
        <dbReference type="PIRNR" id="PIRNR004803"/>
    </source>
</evidence>
<dbReference type="Pfam" id="PF17770">
    <property type="entry name" value="RNase_J_C"/>
    <property type="match status" value="1"/>
</dbReference>
<protein>
    <recommendedName>
        <fullName evidence="11 12">Ribonuclease J</fullName>
        <shortName evidence="11">RNase J</shortName>
        <ecNumber evidence="11 12">3.1.-.-</ecNumber>
    </recommendedName>
</protein>
<evidence type="ECO:0000256" key="11">
    <source>
        <dbReference type="HAMAP-Rule" id="MF_01491"/>
    </source>
</evidence>
<feature type="domain" description="Metallo-beta-lactamase" evidence="17">
    <location>
        <begin position="21"/>
        <end position="215"/>
    </location>
</feature>
<dbReference type="InterPro" id="IPR041636">
    <property type="entry name" value="RNase_J_C"/>
</dbReference>
<comment type="subunit">
    <text evidence="11">Homodimer, may be a subunit of the RNA degradosome.</text>
</comment>
<dbReference type="InterPro" id="IPR001587">
    <property type="entry name" value="RNase_J_CS"/>
</dbReference>
<evidence type="ECO:0000256" key="13">
    <source>
        <dbReference type="PIRSR" id="PIRSR004803-1"/>
    </source>
</evidence>
<evidence type="ECO:0000259" key="17">
    <source>
        <dbReference type="SMART" id="SM00849"/>
    </source>
</evidence>
<dbReference type="Gene3D" id="3.10.20.580">
    <property type="match status" value="1"/>
</dbReference>
<dbReference type="Pfam" id="PF07521">
    <property type="entry name" value="RMMBL"/>
    <property type="match status" value="1"/>
</dbReference>
<keyword evidence="10 11" id="KW-0694">RNA-binding</keyword>
<dbReference type="NCBIfam" id="TIGR00649">
    <property type="entry name" value="MG423"/>
    <property type="match status" value="1"/>
</dbReference>
<feature type="active site" description="Proton acceptor" evidence="13">
    <location>
        <position position="368"/>
    </location>
</feature>
<reference evidence="18 19" key="1">
    <citation type="journal article" date="2016" name="Front. Microbiol.">
        <title>Comprehensive Phylogenetic Analysis of Bovine Non-aureus Staphylococci Species Based on Whole-Genome Sequencing.</title>
        <authorList>
            <person name="Naushad S."/>
            <person name="Barkema H.W."/>
            <person name="Luby C."/>
            <person name="Condas L.A."/>
            <person name="Nobrega D.B."/>
            <person name="Carson D.A."/>
            <person name="De Buck J."/>
        </authorList>
    </citation>
    <scope>NUCLEOTIDE SEQUENCE [LARGE SCALE GENOMIC DNA]</scope>
    <source>
        <strain evidence="18 19">SNUC 4781</strain>
    </source>
</reference>
<feature type="binding site" evidence="15">
    <location>
        <position position="49"/>
    </location>
    <ligand>
        <name>Ca(2+)</name>
        <dbReference type="ChEBI" id="CHEBI:29108"/>
    </ligand>
</feature>
<comment type="subcellular location">
    <subcellularLocation>
        <location evidence="1 11 12">Cytoplasm</location>
    </subcellularLocation>
</comment>
<dbReference type="EC" id="3.1.-.-" evidence="11 12"/>
<dbReference type="InterPro" id="IPR001279">
    <property type="entry name" value="Metallo-B-lactamas"/>
</dbReference>
<dbReference type="GO" id="GO:0004521">
    <property type="term" value="F:RNA endonuclease activity"/>
    <property type="evidence" value="ECO:0007669"/>
    <property type="project" value="UniProtKB-UniRule"/>
</dbReference>
<dbReference type="AlphaFoldDB" id="A0A3A0W4Q1"/>
<feature type="active site" description="Proton donor" evidence="13">
    <location>
        <position position="195"/>
    </location>
</feature>
<dbReference type="PANTHER" id="PTHR43694">
    <property type="entry name" value="RIBONUCLEASE J"/>
    <property type="match status" value="1"/>
</dbReference>
<dbReference type="InterPro" id="IPR011108">
    <property type="entry name" value="RMMBL"/>
</dbReference>
<comment type="function">
    <text evidence="11">An RNase that has 5'-3' exonuclease and possibly endonuclease activity. Involved in maturation of rRNA and in some organisms also mRNA maturation and/or decay.</text>
</comment>
<dbReference type="PANTHER" id="PTHR43694:SF1">
    <property type="entry name" value="RIBONUCLEASE J"/>
    <property type="match status" value="1"/>
</dbReference>
<comment type="similarity">
    <text evidence="11 12">Belongs to the metallo-beta-lactamase superfamily. RNA-metabolizing metallo-beta-lactamase-like family. Bacterial RNase J subfamily.</text>
</comment>
<evidence type="ECO:0000256" key="5">
    <source>
        <dbReference type="ARBA" id="ARBA00022723"/>
    </source>
</evidence>
<keyword evidence="15" id="KW-0106">Calcium</keyword>
<dbReference type="GO" id="GO:0006364">
    <property type="term" value="P:rRNA processing"/>
    <property type="evidence" value="ECO:0007669"/>
    <property type="project" value="UniProtKB-UniRule"/>
</dbReference>
<proteinExistence type="inferred from homology"/>
<dbReference type="Proteomes" id="UP000265541">
    <property type="component" value="Unassembled WGS sequence"/>
</dbReference>